<proteinExistence type="inferred from homology"/>
<dbReference type="CDD" id="cd01854">
    <property type="entry name" value="YjeQ_EngC"/>
    <property type="match status" value="1"/>
</dbReference>
<evidence type="ECO:0000256" key="5">
    <source>
        <dbReference type="ARBA" id="ARBA00022741"/>
    </source>
</evidence>
<dbReference type="NCBIfam" id="TIGR00157">
    <property type="entry name" value="ribosome small subunit-dependent GTPase A"/>
    <property type="match status" value="1"/>
</dbReference>
<keyword evidence="8 10" id="KW-0694">RNA-binding</keyword>
<dbReference type="GO" id="GO:0005525">
    <property type="term" value="F:GTP binding"/>
    <property type="evidence" value="ECO:0007669"/>
    <property type="project" value="UniProtKB-UniRule"/>
</dbReference>
<feature type="binding site" evidence="10">
    <location>
        <begin position="154"/>
        <end position="157"/>
    </location>
    <ligand>
        <name>GTP</name>
        <dbReference type="ChEBI" id="CHEBI:37565"/>
    </ligand>
</feature>
<evidence type="ECO:0000313" key="14">
    <source>
        <dbReference type="EMBL" id="OAG78426.1"/>
    </source>
</evidence>
<dbReference type="InterPro" id="IPR010914">
    <property type="entry name" value="RsgA_GTPase_dom"/>
</dbReference>
<feature type="binding site" evidence="10">
    <location>
        <position position="291"/>
    </location>
    <ligand>
        <name>Zn(2+)</name>
        <dbReference type="ChEBI" id="CHEBI:29105"/>
    </ligand>
</feature>
<keyword evidence="1 10" id="KW-0963">Cytoplasm</keyword>
<dbReference type="Gene3D" id="3.40.50.300">
    <property type="entry name" value="P-loop containing nucleotide triphosphate hydrolases"/>
    <property type="match status" value="1"/>
</dbReference>
<feature type="domain" description="CP-type G" evidence="13">
    <location>
        <begin position="106"/>
        <end position="264"/>
    </location>
</feature>
<comment type="subunit">
    <text evidence="10">Monomer. Associates with 30S ribosomal subunit, binds 16S rRNA.</text>
</comment>
<evidence type="ECO:0000256" key="9">
    <source>
        <dbReference type="ARBA" id="ARBA00023134"/>
    </source>
</evidence>
<dbReference type="GO" id="GO:0003924">
    <property type="term" value="F:GTPase activity"/>
    <property type="evidence" value="ECO:0007669"/>
    <property type="project" value="UniProtKB-UniRule"/>
</dbReference>
<evidence type="ECO:0000256" key="8">
    <source>
        <dbReference type="ARBA" id="ARBA00022884"/>
    </source>
</evidence>
<evidence type="ECO:0000256" key="4">
    <source>
        <dbReference type="ARBA" id="ARBA00022730"/>
    </source>
</evidence>
<keyword evidence="6 10" id="KW-0378">Hydrolase</keyword>
<dbReference type="InterPro" id="IPR030378">
    <property type="entry name" value="G_CP_dom"/>
</dbReference>
<dbReference type="SUPFAM" id="SSF52540">
    <property type="entry name" value="P-loop containing nucleoside triphosphate hydrolases"/>
    <property type="match status" value="1"/>
</dbReference>
<keyword evidence="7 10" id="KW-0862">Zinc</keyword>
<dbReference type="PANTHER" id="PTHR32120:SF10">
    <property type="entry name" value="SMALL RIBOSOMAL SUBUNIT BIOGENESIS GTPASE RSGA"/>
    <property type="match status" value="1"/>
</dbReference>
<dbReference type="EMBL" id="LVHD01000003">
    <property type="protein sequence ID" value="OAG78426.1"/>
    <property type="molecule type" value="Genomic_DNA"/>
</dbReference>
<protein>
    <recommendedName>
        <fullName evidence="10">Small ribosomal subunit biogenesis GTPase RsgA</fullName>
        <ecNumber evidence="10">3.6.1.-</ecNumber>
    </recommendedName>
</protein>
<dbReference type="Pfam" id="PF03193">
    <property type="entry name" value="RsgA_GTPase"/>
    <property type="match status" value="1"/>
</dbReference>
<comment type="subcellular location">
    <subcellularLocation>
        <location evidence="10">Cytoplasm</location>
    </subcellularLocation>
</comment>
<dbReference type="InterPro" id="IPR027417">
    <property type="entry name" value="P-loop_NTPase"/>
</dbReference>
<comment type="similarity">
    <text evidence="10">Belongs to the TRAFAC class YlqF/YawG GTPase family. RsgA subfamily.</text>
</comment>
<dbReference type="GO" id="GO:0005737">
    <property type="term" value="C:cytoplasm"/>
    <property type="evidence" value="ECO:0007669"/>
    <property type="project" value="UniProtKB-SubCell"/>
</dbReference>
<dbReference type="PANTHER" id="PTHR32120">
    <property type="entry name" value="SMALL RIBOSOMAL SUBUNIT BIOGENESIS GTPASE RSGA"/>
    <property type="match status" value="1"/>
</dbReference>
<keyword evidence="4 10" id="KW-0699">rRNA-binding</keyword>
<gene>
    <name evidence="10" type="primary">rsgA</name>
    <name evidence="14" type="ORF">Amal_00439</name>
</gene>
<feature type="compositionally biased region" description="Polar residues" evidence="11">
    <location>
        <begin position="352"/>
        <end position="366"/>
    </location>
</feature>
<dbReference type="Gene3D" id="1.10.40.50">
    <property type="entry name" value="Probable gtpase engc, domain 3"/>
    <property type="match status" value="1"/>
</dbReference>
<dbReference type="STRING" id="178901.AmDm5_0432"/>
<name>A0A087PX88_9PROT</name>
<dbReference type="eggNOG" id="COG1162">
    <property type="taxonomic scope" value="Bacteria"/>
</dbReference>
<evidence type="ECO:0000256" key="2">
    <source>
        <dbReference type="ARBA" id="ARBA00022517"/>
    </source>
</evidence>
<feature type="binding site" evidence="10">
    <location>
        <position position="304"/>
    </location>
    <ligand>
        <name>Zn(2+)</name>
        <dbReference type="ChEBI" id="CHEBI:29105"/>
    </ligand>
</feature>
<evidence type="ECO:0000256" key="10">
    <source>
        <dbReference type="HAMAP-Rule" id="MF_01820"/>
    </source>
</evidence>
<dbReference type="GO" id="GO:0046872">
    <property type="term" value="F:metal ion binding"/>
    <property type="evidence" value="ECO:0007669"/>
    <property type="project" value="UniProtKB-KW"/>
</dbReference>
<comment type="caution">
    <text evidence="14">The sequence shown here is derived from an EMBL/GenBank/DDBJ whole genome shotgun (WGS) entry which is preliminary data.</text>
</comment>
<keyword evidence="5 10" id="KW-0547">Nucleotide-binding</keyword>
<dbReference type="AlphaFoldDB" id="A0A087PX88"/>
<sequence length="366" mass="40313">MKDRNLTLLTSYGWNAAISLAVQPLLGGDDLPGRVISQQRHLLTVITAVGPLQADIAGRLLHMTDPLQRPAIGDWVMCRPRQSEHRATIHSVLPRSTCFVRKEAGKRTRSQVIAANIDVAFLVMTMGADFNLSRLERYLALTTESGATPVIILTKADLCENTAVFVKAVRECAPAVEIQIVSALEKTGLQQTAAYLTGHKTGVMVGSSGAGKSTLMNALLETEHAATGRVSPLAEKGRHTTTHRELLLLPLGGLLIDTPGMRELGMICADHGVDEAFDDFASEIEKIAQKCRFRNCRHQAEPDCAVQAARREGGIDDRRWNNWIKLKREVSYLTEKDDPEAKRAKRRAQIRLNRQSRSSGGRNQLI</sequence>
<dbReference type="Proteomes" id="UP000077349">
    <property type="component" value="Unassembled WGS sequence"/>
</dbReference>
<feature type="region of interest" description="Disordered" evidence="11">
    <location>
        <begin position="336"/>
        <end position="366"/>
    </location>
</feature>
<dbReference type="PROSITE" id="PS51721">
    <property type="entry name" value="G_CP"/>
    <property type="match status" value="1"/>
</dbReference>
<evidence type="ECO:0000256" key="6">
    <source>
        <dbReference type="ARBA" id="ARBA00022801"/>
    </source>
</evidence>
<keyword evidence="3 10" id="KW-0479">Metal-binding</keyword>
<accession>A0A087PX88</accession>
<evidence type="ECO:0000259" key="12">
    <source>
        <dbReference type="PROSITE" id="PS50936"/>
    </source>
</evidence>
<dbReference type="GO" id="GO:0019843">
    <property type="term" value="F:rRNA binding"/>
    <property type="evidence" value="ECO:0007669"/>
    <property type="project" value="UniProtKB-KW"/>
</dbReference>
<evidence type="ECO:0000256" key="7">
    <source>
        <dbReference type="ARBA" id="ARBA00022833"/>
    </source>
</evidence>
<dbReference type="HAMAP" id="MF_01820">
    <property type="entry name" value="GTPase_RsgA"/>
    <property type="match status" value="1"/>
</dbReference>
<reference evidence="14 15" key="1">
    <citation type="submission" date="2016-03" db="EMBL/GenBank/DDBJ databases">
        <title>Draft genome sequence of Acetobacter malorum CECT 7742, a strain isolated from strawberry vinegar.</title>
        <authorList>
            <person name="Sainz F."/>
            <person name="Mas A."/>
            <person name="Torija M.J."/>
        </authorList>
    </citation>
    <scope>NUCLEOTIDE SEQUENCE [LARGE SCALE GENOMIC DNA]</scope>
    <source>
        <strain evidence="14 15">CECT 7742</strain>
    </source>
</reference>
<dbReference type="PATRIC" id="fig|178901.10.peg.423"/>
<feature type="domain" description="EngC GTPase" evidence="12">
    <location>
        <begin position="115"/>
        <end position="262"/>
    </location>
</feature>
<dbReference type="EC" id="3.6.1.-" evidence="10"/>
<feature type="binding site" evidence="10">
    <location>
        <begin position="206"/>
        <end position="214"/>
    </location>
    <ligand>
        <name>GTP</name>
        <dbReference type="ChEBI" id="CHEBI:37565"/>
    </ligand>
</feature>
<evidence type="ECO:0000256" key="11">
    <source>
        <dbReference type="SAM" id="MobiDB-lite"/>
    </source>
</evidence>
<feature type="binding site" evidence="10">
    <location>
        <position position="298"/>
    </location>
    <ligand>
        <name>Zn(2+)</name>
        <dbReference type="ChEBI" id="CHEBI:29105"/>
    </ligand>
</feature>
<evidence type="ECO:0000313" key="15">
    <source>
        <dbReference type="Proteomes" id="UP000077349"/>
    </source>
</evidence>
<comment type="function">
    <text evidence="10">One of several proteins that assist in the late maturation steps of the functional core of the 30S ribosomal subunit. Helps release RbfA from mature subunits. May play a role in the assembly of ribosomal proteins into the subunit. Circularly permuted GTPase that catalyzes slow GTP hydrolysis, GTPase activity is stimulated by the 30S ribosomal subunit.</text>
</comment>
<organism evidence="14 15">
    <name type="scientific">Acetobacter malorum</name>
    <dbReference type="NCBI Taxonomy" id="178901"/>
    <lineage>
        <taxon>Bacteria</taxon>
        <taxon>Pseudomonadati</taxon>
        <taxon>Pseudomonadota</taxon>
        <taxon>Alphaproteobacteria</taxon>
        <taxon>Acetobacterales</taxon>
        <taxon>Acetobacteraceae</taxon>
        <taxon>Acetobacter</taxon>
    </lineage>
</organism>
<comment type="cofactor">
    <cofactor evidence="10">
        <name>Zn(2+)</name>
        <dbReference type="ChEBI" id="CHEBI:29105"/>
    </cofactor>
    <text evidence="10">Binds 1 zinc ion per subunit.</text>
</comment>
<dbReference type="InterPro" id="IPR004881">
    <property type="entry name" value="Ribosome_biogen_GTPase_RsgA"/>
</dbReference>
<keyword evidence="9 10" id="KW-0342">GTP-binding</keyword>
<evidence type="ECO:0000259" key="13">
    <source>
        <dbReference type="PROSITE" id="PS51721"/>
    </source>
</evidence>
<keyword evidence="2 10" id="KW-0690">Ribosome biogenesis</keyword>
<dbReference type="GO" id="GO:0042274">
    <property type="term" value="P:ribosomal small subunit biogenesis"/>
    <property type="evidence" value="ECO:0007669"/>
    <property type="project" value="UniProtKB-UniRule"/>
</dbReference>
<dbReference type="PROSITE" id="PS50936">
    <property type="entry name" value="ENGC_GTPASE"/>
    <property type="match status" value="1"/>
</dbReference>
<evidence type="ECO:0000256" key="3">
    <source>
        <dbReference type="ARBA" id="ARBA00022723"/>
    </source>
</evidence>
<evidence type="ECO:0000256" key="1">
    <source>
        <dbReference type="ARBA" id="ARBA00022490"/>
    </source>
</evidence>
<feature type="binding site" evidence="10">
    <location>
        <position position="296"/>
    </location>
    <ligand>
        <name>Zn(2+)</name>
        <dbReference type="ChEBI" id="CHEBI:29105"/>
    </ligand>
</feature>